<accession>A0A426ZZU7</accession>
<keyword evidence="2" id="KW-0472">Membrane</keyword>
<evidence type="ECO:0000256" key="1">
    <source>
        <dbReference type="SAM" id="MobiDB-lite"/>
    </source>
</evidence>
<comment type="caution">
    <text evidence="3">The sequence shown here is derived from an EMBL/GenBank/DDBJ whole genome shotgun (WGS) entry which is preliminary data.</text>
</comment>
<protein>
    <submittedName>
        <fullName evidence="3">Uncharacterized protein</fullName>
    </submittedName>
</protein>
<evidence type="ECO:0000313" key="4">
    <source>
        <dbReference type="Proteomes" id="UP000287651"/>
    </source>
</evidence>
<feature type="transmembrane region" description="Helical" evidence="2">
    <location>
        <begin position="23"/>
        <end position="42"/>
    </location>
</feature>
<feature type="compositionally biased region" description="Basic residues" evidence="1">
    <location>
        <begin position="112"/>
        <end position="124"/>
    </location>
</feature>
<proteinExistence type="predicted"/>
<reference evidence="3 4" key="1">
    <citation type="journal article" date="2014" name="Agronomy (Basel)">
        <title>A Draft Genome Sequence for Ensete ventricosum, the Drought-Tolerant Tree Against Hunger.</title>
        <authorList>
            <person name="Harrison J."/>
            <person name="Moore K.A."/>
            <person name="Paszkiewicz K."/>
            <person name="Jones T."/>
            <person name="Grant M."/>
            <person name="Ambacheew D."/>
            <person name="Muzemil S."/>
            <person name="Studholme D.J."/>
        </authorList>
    </citation>
    <scope>NUCLEOTIDE SEQUENCE [LARGE SCALE GENOMIC DNA]</scope>
</reference>
<evidence type="ECO:0000256" key="2">
    <source>
        <dbReference type="SAM" id="Phobius"/>
    </source>
</evidence>
<keyword evidence="2" id="KW-0812">Transmembrane</keyword>
<name>A0A426ZZU7_ENSVE</name>
<evidence type="ECO:0000313" key="3">
    <source>
        <dbReference type="EMBL" id="RRT69496.1"/>
    </source>
</evidence>
<dbReference type="Proteomes" id="UP000287651">
    <property type="component" value="Unassembled WGS sequence"/>
</dbReference>
<sequence length="124" mass="14427">MNAVGRHIGAHSLRPKGERRWSSAWGMHACMYAIETISWVMVRRMAKRNLESLCQLFRVEDVGKLRQRVGLRRIVPSAGVLRKYRVKRKRKLKEKVKLTFSCGSSDRDNGGSRRRTSRGCSRRR</sequence>
<keyword evidence="2" id="KW-1133">Transmembrane helix</keyword>
<dbReference type="AlphaFoldDB" id="A0A426ZZU7"/>
<feature type="region of interest" description="Disordered" evidence="1">
    <location>
        <begin position="101"/>
        <end position="124"/>
    </location>
</feature>
<gene>
    <name evidence="3" type="ORF">B296_00023775</name>
</gene>
<organism evidence="3 4">
    <name type="scientific">Ensete ventricosum</name>
    <name type="common">Abyssinian banana</name>
    <name type="synonym">Musa ensete</name>
    <dbReference type="NCBI Taxonomy" id="4639"/>
    <lineage>
        <taxon>Eukaryota</taxon>
        <taxon>Viridiplantae</taxon>
        <taxon>Streptophyta</taxon>
        <taxon>Embryophyta</taxon>
        <taxon>Tracheophyta</taxon>
        <taxon>Spermatophyta</taxon>
        <taxon>Magnoliopsida</taxon>
        <taxon>Liliopsida</taxon>
        <taxon>Zingiberales</taxon>
        <taxon>Musaceae</taxon>
        <taxon>Ensete</taxon>
    </lineage>
</organism>
<dbReference type="EMBL" id="AMZH03004322">
    <property type="protein sequence ID" value="RRT69496.1"/>
    <property type="molecule type" value="Genomic_DNA"/>
</dbReference>